<evidence type="ECO:0000256" key="5">
    <source>
        <dbReference type="ARBA" id="ARBA00022840"/>
    </source>
</evidence>
<dbReference type="STRING" id="1855383.SAMN05216548_11378"/>
<name>A0A1H9ME02_9HYPH</name>
<dbReference type="SUPFAM" id="SSF52540">
    <property type="entry name" value="P-loop containing nucleoside triphosphate hydrolases"/>
    <property type="match status" value="1"/>
</dbReference>
<evidence type="ECO:0000256" key="3">
    <source>
        <dbReference type="ARBA" id="ARBA00022741"/>
    </source>
</evidence>
<dbReference type="EMBL" id="FOFG01000013">
    <property type="protein sequence ID" value="SER21872.1"/>
    <property type="molecule type" value="Genomic_DNA"/>
</dbReference>
<dbReference type="GO" id="GO:0022857">
    <property type="term" value="F:transmembrane transporter activity"/>
    <property type="evidence" value="ECO:0007669"/>
    <property type="project" value="InterPro"/>
</dbReference>
<dbReference type="InterPro" id="IPR003439">
    <property type="entry name" value="ABC_transporter-like_ATP-bd"/>
</dbReference>
<evidence type="ECO:0000256" key="1">
    <source>
        <dbReference type="ARBA" id="ARBA00005417"/>
    </source>
</evidence>
<keyword evidence="5" id="KW-0067">ATP-binding</keyword>
<dbReference type="GO" id="GO:0005524">
    <property type="term" value="F:ATP binding"/>
    <property type="evidence" value="ECO:0007669"/>
    <property type="project" value="UniProtKB-KW"/>
</dbReference>
<evidence type="ECO:0000313" key="10">
    <source>
        <dbReference type="Proteomes" id="UP000199647"/>
    </source>
</evidence>
<dbReference type="PANTHER" id="PTHR43499:SF1">
    <property type="entry name" value="ABC TRANSPORTER I FAMILY MEMBER 1"/>
    <property type="match status" value="1"/>
</dbReference>
<dbReference type="InterPro" id="IPR017871">
    <property type="entry name" value="ABC_transporter-like_CS"/>
</dbReference>
<accession>A0A1H9ME02</accession>
<keyword evidence="10" id="KW-1185">Reference proteome</keyword>
<evidence type="ECO:0000256" key="7">
    <source>
        <dbReference type="ARBA" id="ARBA00023136"/>
    </source>
</evidence>
<feature type="domain" description="ABC transporter" evidence="8">
    <location>
        <begin position="2"/>
        <end position="208"/>
    </location>
</feature>
<dbReference type="PROSITE" id="PS50893">
    <property type="entry name" value="ABC_TRANSPORTER_2"/>
    <property type="match status" value="1"/>
</dbReference>
<keyword evidence="7" id="KW-0472">Membrane</keyword>
<dbReference type="InterPro" id="IPR005895">
    <property type="entry name" value="ABC_transptr_haem_export_CcmA"/>
</dbReference>
<dbReference type="GO" id="GO:0017004">
    <property type="term" value="P:cytochrome complex assembly"/>
    <property type="evidence" value="ECO:0007669"/>
    <property type="project" value="UniProtKB-KW"/>
</dbReference>
<dbReference type="OrthoDB" id="9800654at2"/>
<dbReference type="InterPro" id="IPR027417">
    <property type="entry name" value="P-loop_NTPase"/>
</dbReference>
<evidence type="ECO:0000256" key="6">
    <source>
        <dbReference type="ARBA" id="ARBA00022967"/>
    </source>
</evidence>
<reference evidence="9 10" key="1">
    <citation type="submission" date="2016-10" db="EMBL/GenBank/DDBJ databases">
        <authorList>
            <person name="de Groot N.N."/>
        </authorList>
    </citation>
    <scope>NUCLEOTIDE SEQUENCE [LARGE SCALE GENOMIC DNA]</scope>
    <source>
        <strain evidence="9 10">A52C2</strain>
    </source>
</reference>
<sequence length="208" mass="22129">MLVADDLSCERGGRLIFSGVSFRLEPGRSLALRGPNGSGKSSLLRLVAGLIRPVDGHVRFEVGGQGADAGRMHYLGHLDAFKASLTLLETLAFWCRVYALDEPAPDEDAILDAIDRVGLAHATDLPIGALSAGQRRRAGLARLILMPRPLWLMDEPTSALDRDGEGLLGEAMRDHLAAGGSILVATHLDLPIVPDATLDMAPQDVVLA</sequence>
<keyword evidence="4" id="KW-0201">Cytochrome c-type biogenesis</keyword>
<dbReference type="InterPro" id="IPR003593">
    <property type="entry name" value="AAA+_ATPase"/>
</dbReference>
<keyword evidence="3" id="KW-0547">Nucleotide-binding</keyword>
<dbReference type="Pfam" id="PF00005">
    <property type="entry name" value="ABC_tran"/>
    <property type="match status" value="1"/>
</dbReference>
<dbReference type="AlphaFoldDB" id="A0A1H9ME02"/>
<dbReference type="PROSITE" id="PS00211">
    <property type="entry name" value="ABC_TRANSPORTER_1"/>
    <property type="match status" value="1"/>
</dbReference>
<dbReference type="Gene3D" id="3.40.50.300">
    <property type="entry name" value="P-loop containing nucleotide triphosphate hydrolases"/>
    <property type="match status" value="1"/>
</dbReference>
<evidence type="ECO:0000256" key="2">
    <source>
        <dbReference type="ARBA" id="ARBA00022448"/>
    </source>
</evidence>
<protein>
    <submittedName>
        <fullName evidence="9">Heme exporter protein A</fullName>
    </submittedName>
</protein>
<evidence type="ECO:0000256" key="4">
    <source>
        <dbReference type="ARBA" id="ARBA00022748"/>
    </source>
</evidence>
<evidence type="ECO:0000259" key="8">
    <source>
        <dbReference type="PROSITE" id="PS50893"/>
    </source>
</evidence>
<evidence type="ECO:0000313" key="9">
    <source>
        <dbReference type="EMBL" id="SER21872.1"/>
    </source>
</evidence>
<keyword evidence="6" id="KW-1278">Translocase</keyword>
<dbReference type="PANTHER" id="PTHR43499">
    <property type="entry name" value="ABC TRANSPORTER I FAMILY MEMBER 1"/>
    <property type="match status" value="1"/>
</dbReference>
<dbReference type="GO" id="GO:0016887">
    <property type="term" value="F:ATP hydrolysis activity"/>
    <property type="evidence" value="ECO:0007669"/>
    <property type="project" value="InterPro"/>
</dbReference>
<proteinExistence type="inferred from homology"/>
<organism evidence="9 10">
    <name type="scientific">Faunimonas pinastri</name>
    <dbReference type="NCBI Taxonomy" id="1855383"/>
    <lineage>
        <taxon>Bacteria</taxon>
        <taxon>Pseudomonadati</taxon>
        <taxon>Pseudomonadota</taxon>
        <taxon>Alphaproteobacteria</taxon>
        <taxon>Hyphomicrobiales</taxon>
        <taxon>Afifellaceae</taxon>
        <taxon>Faunimonas</taxon>
    </lineage>
</organism>
<dbReference type="Proteomes" id="UP000199647">
    <property type="component" value="Unassembled WGS sequence"/>
</dbReference>
<dbReference type="SMART" id="SM00382">
    <property type="entry name" value="AAA"/>
    <property type="match status" value="1"/>
</dbReference>
<gene>
    <name evidence="9" type="ORF">SAMN05216548_11378</name>
</gene>
<keyword evidence="2" id="KW-0813">Transport</keyword>
<comment type="similarity">
    <text evidence="1">Belongs to the ABC transporter superfamily.</text>
</comment>
<dbReference type="NCBIfam" id="TIGR01189">
    <property type="entry name" value="ccmA"/>
    <property type="match status" value="1"/>
</dbReference>